<name>A0A0D6PGE7_9PROT</name>
<keyword evidence="1" id="KW-0472">Membrane</keyword>
<gene>
    <name evidence="2" type="ORF">Aam_055_097</name>
</gene>
<dbReference type="AlphaFoldDB" id="A0A0D6PGE7"/>
<accession>A0A0D6PGE7</accession>
<keyword evidence="3" id="KW-1185">Reference proteome</keyword>
<sequence length="137" mass="14351">MKISAFRRLAAAYGADLTRWPEAQQAEARRLLVSSAEAQALLQAEAALDTALAKLLLPQPDATDLARLQAGIATRLDVPKHQPYRRPALPRWSWLWAGASGMVAAGVAVGLLTATPSATAGLLSALQPAAIPVFSGS</sequence>
<evidence type="ECO:0000256" key="1">
    <source>
        <dbReference type="SAM" id="Phobius"/>
    </source>
</evidence>
<reference evidence="2 3" key="1">
    <citation type="submission" date="2012-11" db="EMBL/GenBank/DDBJ databases">
        <title>Whole genome sequence of Acidocella aminolytica 101 = DSM 11237.</title>
        <authorList>
            <person name="Azuma Y."/>
            <person name="Higashiura N."/>
            <person name="Hirakawa H."/>
            <person name="Matsushita K."/>
        </authorList>
    </citation>
    <scope>NUCLEOTIDE SEQUENCE [LARGE SCALE GENOMIC DNA]</scope>
    <source>
        <strain evidence="3">101 / DSM 11237</strain>
    </source>
</reference>
<feature type="transmembrane region" description="Helical" evidence="1">
    <location>
        <begin position="94"/>
        <end position="114"/>
    </location>
</feature>
<dbReference type="EMBL" id="BANC01000054">
    <property type="protein sequence ID" value="GAN80717.1"/>
    <property type="molecule type" value="Genomic_DNA"/>
</dbReference>
<comment type="caution">
    <text evidence="2">The sequence shown here is derived from an EMBL/GenBank/DDBJ whole genome shotgun (WGS) entry which is preliminary data.</text>
</comment>
<evidence type="ECO:0000313" key="3">
    <source>
        <dbReference type="Proteomes" id="UP000032668"/>
    </source>
</evidence>
<dbReference type="OrthoDB" id="7361545at2"/>
<dbReference type="STRING" id="1120923.SAMN02746095_00687"/>
<dbReference type="RefSeq" id="WP_048879108.1">
    <property type="nucleotide sequence ID" value="NZ_BANC01000054.1"/>
</dbReference>
<evidence type="ECO:0000313" key="2">
    <source>
        <dbReference type="EMBL" id="GAN80717.1"/>
    </source>
</evidence>
<proteinExistence type="predicted"/>
<dbReference type="Proteomes" id="UP000032668">
    <property type="component" value="Unassembled WGS sequence"/>
</dbReference>
<organism evidence="2 3">
    <name type="scientific">Acidocella aminolytica 101 = DSM 11237</name>
    <dbReference type="NCBI Taxonomy" id="1120923"/>
    <lineage>
        <taxon>Bacteria</taxon>
        <taxon>Pseudomonadati</taxon>
        <taxon>Pseudomonadota</taxon>
        <taxon>Alphaproteobacteria</taxon>
        <taxon>Acetobacterales</taxon>
        <taxon>Acidocellaceae</taxon>
        <taxon>Acidocella</taxon>
    </lineage>
</organism>
<protein>
    <submittedName>
        <fullName evidence="2">Uncharacterized protein</fullName>
    </submittedName>
</protein>
<keyword evidence="1" id="KW-0812">Transmembrane</keyword>
<keyword evidence="1" id="KW-1133">Transmembrane helix</keyword>